<dbReference type="AlphaFoldDB" id="A0A3L8GGL9"/>
<evidence type="ECO:0000313" key="3">
    <source>
        <dbReference type="EMBL" id="RLU56350.1"/>
    </source>
</evidence>
<name>A0A3L8GGL9_STRIN</name>
<reference evidence="3 5" key="2">
    <citation type="submission" date="2018-06" db="EMBL/GenBank/DDBJ databases">
        <title>Mutators as drivers of adaptation in pathogenic bacteria and a risk factor for host jumps and vaccine escape.</title>
        <authorList>
            <person name="Barnes A.C."/>
            <person name="Silayeva O."/>
        </authorList>
    </citation>
    <scope>NUCLEOTIDE SEQUENCE [LARGE SCALE GENOMIC DNA]</scope>
    <source>
        <strain evidence="3 5">QMA0445</strain>
    </source>
</reference>
<dbReference type="STRING" id="1346.BMF34_06590"/>
<dbReference type="KEGG" id="sio:DW64_06540"/>
<dbReference type="Pfam" id="PF03692">
    <property type="entry name" value="CxxCxxCC"/>
    <property type="match status" value="1"/>
</dbReference>
<organism evidence="3 5">
    <name type="scientific">Streptococcus iniae</name>
    <name type="common">Streptococcus shiloi</name>
    <dbReference type="NCBI Taxonomy" id="1346"/>
    <lineage>
        <taxon>Bacteria</taxon>
        <taxon>Bacillati</taxon>
        <taxon>Bacillota</taxon>
        <taxon>Bacilli</taxon>
        <taxon>Lactobacillales</taxon>
        <taxon>Streptococcaceae</taxon>
        <taxon>Streptococcus</taxon>
    </lineage>
</organism>
<dbReference type="InterPro" id="IPR005358">
    <property type="entry name" value="Puta_zinc/iron-chelating_dom"/>
</dbReference>
<gene>
    <name evidence="3" type="ORF">DIY07_06780</name>
    <name evidence="2" type="ORF">DQ08_06550</name>
</gene>
<evidence type="ECO:0000313" key="2">
    <source>
        <dbReference type="EMBL" id="AHY16113.1"/>
    </source>
</evidence>
<proteinExistence type="predicted"/>
<dbReference type="KEGG" id="siz:SI82_06690"/>
<dbReference type="Proteomes" id="UP000025245">
    <property type="component" value="Chromosome"/>
</dbReference>
<sequence length="165" mass="19448">MANNRMNLDRYKELAQQKQAEHRKFLAQLKKKPPKNLDKMVQEVHREVFKEIDCTACANCCKSLGPLFTEADIERISKHFRMKLSAFENMFLQIDEDGDKIFQSMPCPFLGEDNLCSIYEVRPKACREFPHTDRKKIYQINHLTLKNTLFCPAAYLFVEKLKDRV</sequence>
<reference evidence="2 4" key="1">
    <citation type="journal article" date="2014" name="Genome Announc.">
        <title>Complete Genome Sequence of a Virulent Strain, Streptococcus iniae ISET0901, Isolated from Diseased Tilapia.</title>
        <authorList>
            <person name="Pridgeon J.W."/>
            <person name="Zhang D."/>
            <person name="Zhang L."/>
        </authorList>
    </citation>
    <scope>NUCLEOTIDE SEQUENCE [LARGE SCALE GENOMIC DNA]</scope>
    <source>
        <strain evidence="2 4">ISET0901</strain>
    </source>
</reference>
<dbReference type="EMBL" id="QLQD01000060">
    <property type="protein sequence ID" value="RLU56350.1"/>
    <property type="molecule type" value="Genomic_DNA"/>
</dbReference>
<dbReference type="EMBL" id="CP007586">
    <property type="protein sequence ID" value="AHY16113.1"/>
    <property type="molecule type" value="Genomic_DNA"/>
</dbReference>
<evidence type="ECO:0000313" key="4">
    <source>
        <dbReference type="Proteomes" id="UP000025245"/>
    </source>
</evidence>
<feature type="coiled-coil region" evidence="1">
    <location>
        <begin position="1"/>
        <end position="28"/>
    </location>
</feature>
<keyword evidence="1" id="KW-0175">Coiled coil</keyword>
<evidence type="ECO:0000256" key="1">
    <source>
        <dbReference type="SAM" id="Coils"/>
    </source>
</evidence>
<keyword evidence="4" id="KW-1185">Reference proteome</keyword>
<dbReference type="PANTHER" id="PTHR35866:SF1">
    <property type="entry name" value="YKGJ FAMILY CYSTEINE CLUSTER PROTEIN"/>
    <property type="match status" value="1"/>
</dbReference>
<accession>A0A3L8GGL9</accession>
<dbReference type="RefSeq" id="WP_003101312.1">
    <property type="nucleotide sequence ID" value="NZ_CP010783.1"/>
</dbReference>
<evidence type="ECO:0000313" key="5">
    <source>
        <dbReference type="Proteomes" id="UP000269148"/>
    </source>
</evidence>
<protein>
    <submittedName>
        <fullName evidence="2">Fe-S-oxidoreductase</fullName>
    </submittedName>
    <submittedName>
        <fullName evidence="3">YkgJ family cysteine cluster protein</fullName>
    </submittedName>
</protein>
<dbReference type="KEGG" id="siq:DQ08_06550"/>
<dbReference type="GeneID" id="35766733"/>
<dbReference type="PANTHER" id="PTHR35866">
    <property type="entry name" value="PUTATIVE-RELATED"/>
    <property type="match status" value="1"/>
</dbReference>
<dbReference type="Proteomes" id="UP000269148">
    <property type="component" value="Unassembled WGS sequence"/>
</dbReference>
<dbReference type="OrthoDB" id="9810361at2"/>